<protein>
    <recommendedName>
        <fullName evidence="3">Scaffolding anchor of CK1 domain-containing protein</fullName>
    </recommendedName>
</protein>
<feature type="domain" description="Scaffolding anchor of CK1" evidence="3">
    <location>
        <begin position="17"/>
        <end position="314"/>
    </location>
</feature>
<dbReference type="InterPro" id="IPR012461">
    <property type="entry name" value="SACK1"/>
</dbReference>
<keyword evidence="5" id="KW-1185">Reference proteome</keyword>
<dbReference type="SUPFAM" id="SSF56024">
    <property type="entry name" value="Phospholipase D/nuclease"/>
    <property type="match status" value="1"/>
</dbReference>
<dbReference type="EMBL" id="SRMA01027149">
    <property type="protein sequence ID" value="TRY59057.1"/>
    <property type="molecule type" value="Genomic_DNA"/>
</dbReference>
<accession>A0A553N0T7</accession>
<proteinExistence type="inferred from homology"/>
<feature type="region of interest" description="Disordered" evidence="2">
    <location>
        <begin position="518"/>
        <end position="558"/>
    </location>
</feature>
<reference evidence="4 5" key="1">
    <citation type="journal article" date="2019" name="Sci. Data">
        <title>Hybrid genome assembly and annotation of Danionella translucida.</title>
        <authorList>
            <person name="Kadobianskyi M."/>
            <person name="Schulze L."/>
            <person name="Schuelke M."/>
            <person name="Judkewitz B."/>
        </authorList>
    </citation>
    <scope>NUCLEOTIDE SEQUENCE [LARGE SCALE GENOMIC DNA]</scope>
    <source>
        <strain evidence="4 5">Bolton</strain>
    </source>
</reference>
<feature type="compositionally biased region" description="Basic and acidic residues" evidence="2">
    <location>
        <begin position="518"/>
        <end position="530"/>
    </location>
</feature>
<dbReference type="Pfam" id="PF07894">
    <property type="entry name" value="SACK1"/>
    <property type="match status" value="1"/>
</dbReference>
<feature type="region of interest" description="Disordered" evidence="2">
    <location>
        <begin position="459"/>
        <end position="478"/>
    </location>
</feature>
<sequence length="873" mass="98391">MALSQVQCLDNYHINLRTTASKPEFLYSEDQRLALEMLLQTGQDAFEDYIKTNNIRSFLSDIELERFLNNAEVFSPGYPDDATDGCEESQGGEVSLQYWPERSDRSTPRLDIGWPDRVSYRGVTRVQVYTQPANEGQPHIKEVVRKMISHAQKVIAIVMDLFTDIDIFKDLLDASYRRKVAVYIILDTTGVKHFMRMCEKAEMHSGHLKACTNSKPTTQITFSSCDMFKINTCKHNNLRVRCIRGSQFFSRSSKRLCGSQSQKFMFIDGDKAVSGSYSFTWSASRLDRNLITVLRGQAVETFDTLFQDMYMLSNGVCLSRLHFSNEPEPEDLPQVVPTVLLSSTQALKLINPKYSLVSNCAFTTIGSASGLTSGEKSASKKQTEFFKPIKDTKVSNIHPGLLNLEKANMIHYIPTWPDPEPPSDVIGFINIRDSNKPLQAHLTRSELYEISQAVRFKDPTGSSPLISQVPPDSESRITPVDLLSGDPIRISEKQDAVIVFECNEADIKELNLTEKDLDTKSRESKEDHSDGMPSFSKDSTILDPKQIQDHLQPPKCRSSMSDEYYECLSPESVEDEGTDSWLNPVINGEQQDIVLNRHDQSPHGRSVELDKADFTSAFQKPVDLPTSEELKVLASGNVGSKNRIIAKHEEHDNYNLRVHNYGVTPVVMKGNSNMDNHQKKLQDHLESTKLVIVKNDSDAVRSKGAQLTSKSDSKEPKANGEEKKLGQQVCGWNGKKICYPTAQALEKREVEHIQMNTRMPEAQLKREFLGRKQPYQASSKIPVHSRRRLTKFPIAIPDSCRNFFGLGPPKDGVYKLGKARELKSVSITPSPSAQKVPKGAIRTTKIPQRSTWMVPPTNSHHSPPKHQKFHPDN</sequence>
<name>A0A553N0T7_9TELE</name>
<gene>
    <name evidence="4" type="ORF">DNTS_008380</name>
</gene>
<evidence type="ECO:0000313" key="4">
    <source>
        <dbReference type="EMBL" id="TRY59057.1"/>
    </source>
</evidence>
<comment type="similarity">
    <text evidence="1">Belongs to the FAM83 family.</text>
</comment>
<feature type="compositionally biased region" description="Polar residues" evidence="2">
    <location>
        <begin position="845"/>
        <end position="861"/>
    </location>
</feature>
<dbReference type="PANTHER" id="PTHR16181">
    <property type="entry name" value="PROTEIN FAM83A-RELATED"/>
    <property type="match status" value="1"/>
</dbReference>
<feature type="region of interest" description="Disordered" evidence="2">
    <location>
        <begin position="701"/>
        <end position="724"/>
    </location>
</feature>
<feature type="region of interest" description="Disordered" evidence="2">
    <location>
        <begin position="827"/>
        <end position="873"/>
    </location>
</feature>
<feature type="compositionally biased region" description="Basic residues" evidence="2">
    <location>
        <begin position="862"/>
        <end position="873"/>
    </location>
</feature>
<organism evidence="4 5">
    <name type="scientific">Danionella cerebrum</name>
    <dbReference type="NCBI Taxonomy" id="2873325"/>
    <lineage>
        <taxon>Eukaryota</taxon>
        <taxon>Metazoa</taxon>
        <taxon>Chordata</taxon>
        <taxon>Craniata</taxon>
        <taxon>Vertebrata</taxon>
        <taxon>Euteleostomi</taxon>
        <taxon>Actinopterygii</taxon>
        <taxon>Neopterygii</taxon>
        <taxon>Teleostei</taxon>
        <taxon>Ostariophysi</taxon>
        <taxon>Cypriniformes</taxon>
        <taxon>Danionidae</taxon>
        <taxon>Danioninae</taxon>
        <taxon>Danionella</taxon>
    </lineage>
</organism>
<evidence type="ECO:0000313" key="5">
    <source>
        <dbReference type="Proteomes" id="UP000316079"/>
    </source>
</evidence>
<evidence type="ECO:0000259" key="3">
    <source>
        <dbReference type="Pfam" id="PF07894"/>
    </source>
</evidence>
<dbReference type="OrthoDB" id="6103632at2759"/>
<evidence type="ECO:0000256" key="1">
    <source>
        <dbReference type="ARBA" id="ARBA00006937"/>
    </source>
</evidence>
<comment type="caution">
    <text evidence="4">The sequence shown here is derived from an EMBL/GenBank/DDBJ whole genome shotgun (WGS) entry which is preliminary data.</text>
</comment>
<dbReference type="PANTHER" id="PTHR16181:SF29">
    <property type="entry name" value="PROTEIN FAM83A-RELATED"/>
    <property type="match status" value="1"/>
</dbReference>
<dbReference type="InterPro" id="IPR050944">
    <property type="entry name" value="FAM83"/>
</dbReference>
<evidence type="ECO:0000256" key="2">
    <source>
        <dbReference type="SAM" id="MobiDB-lite"/>
    </source>
</evidence>
<dbReference type="GO" id="GO:0007165">
    <property type="term" value="P:signal transduction"/>
    <property type="evidence" value="ECO:0007669"/>
    <property type="project" value="TreeGrafter"/>
</dbReference>
<dbReference type="Gene3D" id="3.30.870.10">
    <property type="entry name" value="Endonuclease Chain A"/>
    <property type="match status" value="1"/>
</dbReference>
<dbReference type="Proteomes" id="UP000316079">
    <property type="component" value="Unassembled WGS sequence"/>
</dbReference>
<dbReference type="GO" id="GO:0019901">
    <property type="term" value="F:protein kinase binding"/>
    <property type="evidence" value="ECO:0007669"/>
    <property type="project" value="TreeGrafter"/>
</dbReference>
<dbReference type="AlphaFoldDB" id="A0A553N0T7"/>
<feature type="compositionally biased region" description="Basic and acidic residues" evidence="2">
    <location>
        <begin position="711"/>
        <end position="724"/>
    </location>
</feature>